<evidence type="ECO:0000313" key="2">
    <source>
        <dbReference type="Proteomes" id="UP001139158"/>
    </source>
</evidence>
<comment type="caution">
    <text evidence="1">The sequence shown here is derived from an EMBL/GenBank/DDBJ whole genome shotgun (WGS) entry which is preliminary data.</text>
</comment>
<gene>
    <name evidence="1" type="ORF">LJ757_16300</name>
</gene>
<dbReference type="EMBL" id="JAJFZV010000018">
    <property type="protein sequence ID" value="MCC3299354.1"/>
    <property type="molecule type" value="Genomic_DNA"/>
</dbReference>
<dbReference type="Proteomes" id="UP001139158">
    <property type="component" value="Unassembled WGS sequence"/>
</dbReference>
<dbReference type="RefSeq" id="WP_227897341.1">
    <property type="nucleotide sequence ID" value="NZ_CP099467.1"/>
</dbReference>
<reference evidence="1" key="1">
    <citation type="submission" date="2021-10" db="EMBL/GenBank/DDBJ databases">
        <title>Novel species in genus Arthrobacter.</title>
        <authorList>
            <person name="Liu Y."/>
        </authorList>
    </citation>
    <scope>NUCLEOTIDE SEQUENCE</scope>
    <source>
        <strain evidence="1">Zg-Y453</strain>
    </source>
</reference>
<protein>
    <submittedName>
        <fullName evidence="1">Uncharacterized protein</fullName>
    </submittedName>
</protein>
<accession>A0A9X1SGG6</accession>
<evidence type="ECO:0000313" key="1">
    <source>
        <dbReference type="EMBL" id="MCC3299354.1"/>
    </source>
</evidence>
<dbReference type="AlphaFoldDB" id="A0A9X1SGG6"/>
<keyword evidence="2" id="KW-1185">Reference proteome</keyword>
<name>A0A9X1SGG6_9MICC</name>
<organism evidence="1 2">
    <name type="scientific">Arthrobacter caoxuetaonis</name>
    <dbReference type="NCBI Taxonomy" id="2886935"/>
    <lineage>
        <taxon>Bacteria</taxon>
        <taxon>Bacillati</taxon>
        <taxon>Actinomycetota</taxon>
        <taxon>Actinomycetes</taxon>
        <taxon>Micrococcales</taxon>
        <taxon>Micrococcaceae</taxon>
        <taxon>Arthrobacter</taxon>
    </lineage>
</organism>
<proteinExistence type="predicted"/>
<sequence length="104" mass="11044">MTTPEDSLTAAAEAASVQSRADEHAASLLDSGYTEVTEAGGFSVGQRVYHAGQRYPGAERGTAAIERIFVKAEGRGKGIEMIALRDDGTHGFWADYHANPAVTF</sequence>